<evidence type="ECO:0000313" key="1">
    <source>
        <dbReference type="EMBL" id="PAA86224.1"/>
    </source>
</evidence>
<name>A0A267GLD4_9PLAT</name>
<feature type="non-terminal residue" evidence="1">
    <location>
        <position position="1"/>
    </location>
</feature>
<comment type="caution">
    <text evidence="1">The sequence shown here is derived from an EMBL/GenBank/DDBJ whole genome shotgun (WGS) entry which is preliminary data.</text>
</comment>
<dbReference type="AlphaFoldDB" id="A0A267GLD4"/>
<dbReference type="Proteomes" id="UP000215902">
    <property type="component" value="Unassembled WGS sequence"/>
</dbReference>
<keyword evidence="2" id="KW-1185">Reference proteome</keyword>
<accession>A0A267GLD4</accession>
<dbReference type="EMBL" id="NIVC01000291">
    <property type="protein sequence ID" value="PAA86224.1"/>
    <property type="molecule type" value="Genomic_DNA"/>
</dbReference>
<protein>
    <submittedName>
        <fullName evidence="1">Uncharacterized protein</fullName>
    </submittedName>
</protein>
<sequence>SQLAERWQRANSVRTLDLMEKTDMQQFRRSSEPQPVAAASINLSAGSRKPAEMNEMLLIQQLKSLK</sequence>
<gene>
    <name evidence="1" type="ORF">BOX15_Mlig021599g1</name>
</gene>
<evidence type="ECO:0000313" key="2">
    <source>
        <dbReference type="Proteomes" id="UP000215902"/>
    </source>
</evidence>
<proteinExistence type="predicted"/>
<reference evidence="1 2" key="1">
    <citation type="submission" date="2017-06" db="EMBL/GenBank/DDBJ databases">
        <title>A platform for efficient transgenesis in Macrostomum lignano, a flatworm model organism for stem cell research.</title>
        <authorList>
            <person name="Berezikov E."/>
        </authorList>
    </citation>
    <scope>NUCLEOTIDE SEQUENCE [LARGE SCALE GENOMIC DNA]</scope>
    <source>
        <strain evidence="1">DV1</strain>
        <tissue evidence="1">Whole organism</tissue>
    </source>
</reference>
<organism evidence="1 2">
    <name type="scientific">Macrostomum lignano</name>
    <dbReference type="NCBI Taxonomy" id="282301"/>
    <lineage>
        <taxon>Eukaryota</taxon>
        <taxon>Metazoa</taxon>
        <taxon>Spiralia</taxon>
        <taxon>Lophotrochozoa</taxon>
        <taxon>Platyhelminthes</taxon>
        <taxon>Rhabditophora</taxon>
        <taxon>Macrostomorpha</taxon>
        <taxon>Macrostomida</taxon>
        <taxon>Macrostomidae</taxon>
        <taxon>Macrostomum</taxon>
    </lineage>
</organism>